<dbReference type="InterPro" id="IPR007844">
    <property type="entry name" value="AsmA"/>
</dbReference>
<reference evidence="4 5" key="1">
    <citation type="submission" date="2017-05" db="EMBL/GenBank/DDBJ databases">
        <title>Polyphasic characterization of four soil-derived phenanthrene-degrading Acidovorax strains and proposal of Acidovorax phenanthrenivorans sp. nov.</title>
        <authorList>
            <person name="Singleton D.R."/>
            <person name="Lee J."/>
            <person name="Dickey A.N."/>
            <person name="Stroud A."/>
            <person name="Scholl E.H."/>
            <person name="Wright F.A."/>
            <person name="Aitken M.D."/>
        </authorList>
    </citation>
    <scope>NUCLEOTIDE SEQUENCE [LARGE SCALE GENOMIC DNA]</scope>
    <source>
        <strain evidence="4">NA3</strain>
    </source>
</reference>
<dbReference type="PANTHER" id="PTHR30441">
    <property type="entry name" value="DUF748 DOMAIN-CONTAINING PROTEIN"/>
    <property type="match status" value="1"/>
</dbReference>
<dbReference type="EMBL" id="CP021361">
    <property type="protein sequence ID" value="ART51971.1"/>
    <property type="molecule type" value="Genomic_DNA"/>
</dbReference>
<evidence type="ECO:0000256" key="2">
    <source>
        <dbReference type="SAM" id="Phobius"/>
    </source>
</evidence>
<accession>A0A240U3K3</accession>
<keyword evidence="2" id="KW-1133">Transmembrane helix</keyword>
<name>A0A240U3K3_9BURK</name>
<sequence>MTEPQTAPQTVPASAPLPPAPPPTPRRRRWPRIALGVSGGLVGLVVIGAVVLTQFDWNRAKPWLNQTLSDATGRHVAVEGDLSATWQWPQTLDSGWRRFLPGVTLQGTQLVMQDPPGFARPGKAAEPRPMARAEMARASLKLWPLLAREVAIDTLELTGPDVALARLGDGRNNWTFERQRAPDDITPRWTVEIDQLVVRQGQLAYADAGRDLDLSARIDTLNEAAQAPAAQSTATPASAPATASPAAAHPVYGVRFELKGTLGKARIQGQGKAGTVLSLRDKEVNYPLQFTAKAGSLETAVEGILANPGALSGMDLQVMLKGASMADLYALTGLVLPNTPAFQTRGRLQGSLQPGRAVWDYRDFTGTVGQSDLHGNLRFVSGAPRGKLSGSVTSRQLRLADLGPVLGTATTASTQSSKAGRSGKVLPDAPFATDRWNAMDMDLKFSGQRVIRQGSLPLEDLSVHALLSDAVLRLDPLHFGVAKGQIESKVVLDSRSKPLTVRLDTRVQNLRLASLFPEVELTKKSLGRLDGAMALNGKGNSVAQWLGTSSGEARLYVRDGTLSRELLNRAALNVGSIVVGKLFGDDKEVQLRCAVADLAVREGVATVRTGKLSTNEAIVDASGTIDMAQERLDLHIKPESLQWKFFSLRTPLYVRGSFANPDVGVEPGPLLLRAGAAIAAVVAAPAALALLPVTVPGADDDAQCAPLLAQATQPVKAGRAGQPAAPARPATR</sequence>
<feature type="transmembrane region" description="Helical" evidence="2">
    <location>
        <begin position="33"/>
        <end position="52"/>
    </location>
</feature>
<protein>
    <submittedName>
        <fullName evidence="4">AsmA family protein</fullName>
    </submittedName>
</protein>
<feature type="compositionally biased region" description="Polar residues" evidence="1">
    <location>
        <begin position="1"/>
        <end position="11"/>
    </location>
</feature>
<evidence type="ECO:0000259" key="3">
    <source>
        <dbReference type="Pfam" id="PF05170"/>
    </source>
</evidence>
<dbReference type="RefSeq" id="WP_094097978.1">
    <property type="nucleotide sequence ID" value="NZ_CP021361.1"/>
</dbReference>
<evidence type="ECO:0000313" key="4">
    <source>
        <dbReference type="EMBL" id="ART51971.1"/>
    </source>
</evidence>
<organism evidence="4 5">
    <name type="scientific">Acidovorax carolinensis</name>
    <dbReference type="NCBI Taxonomy" id="553814"/>
    <lineage>
        <taxon>Bacteria</taxon>
        <taxon>Pseudomonadati</taxon>
        <taxon>Pseudomonadota</taxon>
        <taxon>Betaproteobacteria</taxon>
        <taxon>Burkholderiales</taxon>
        <taxon>Comamonadaceae</taxon>
        <taxon>Acidovorax</taxon>
    </lineage>
</organism>
<feature type="region of interest" description="Disordered" evidence="1">
    <location>
        <begin position="1"/>
        <end position="29"/>
    </location>
</feature>
<evidence type="ECO:0000256" key="1">
    <source>
        <dbReference type="SAM" id="MobiDB-lite"/>
    </source>
</evidence>
<keyword evidence="2" id="KW-0812">Transmembrane</keyword>
<dbReference type="Pfam" id="PF05170">
    <property type="entry name" value="AsmA"/>
    <property type="match status" value="1"/>
</dbReference>
<dbReference type="KEGG" id="acin:CBP34_10320"/>
<dbReference type="GO" id="GO:0005886">
    <property type="term" value="C:plasma membrane"/>
    <property type="evidence" value="ECO:0007669"/>
    <property type="project" value="TreeGrafter"/>
</dbReference>
<keyword evidence="5" id="KW-1185">Reference proteome</keyword>
<feature type="compositionally biased region" description="Pro residues" evidence="1">
    <location>
        <begin position="15"/>
        <end position="24"/>
    </location>
</feature>
<dbReference type="PANTHER" id="PTHR30441:SF9">
    <property type="entry name" value="ASMA FAMILY PROTEIN YHJG"/>
    <property type="match status" value="1"/>
</dbReference>
<proteinExistence type="predicted"/>
<dbReference type="InterPro" id="IPR052894">
    <property type="entry name" value="AsmA-related"/>
</dbReference>
<dbReference type="AlphaFoldDB" id="A0A240U3K3"/>
<feature type="domain" description="AsmA" evidence="3">
    <location>
        <begin position="33"/>
        <end position="607"/>
    </location>
</feature>
<evidence type="ECO:0000313" key="5">
    <source>
        <dbReference type="Proteomes" id="UP000194432"/>
    </source>
</evidence>
<dbReference type="GO" id="GO:0090313">
    <property type="term" value="P:regulation of protein targeting to membrane"/>
    <property type="evidence" value="ECO:0007669"/>
    <property type="project" value="TreeGrafter"/>
</dbReference>
<gene>
    <name evidence="4" type="ORF">CBP34_10320</name>
</gene>
<keyword evidence="2" id="KW-0472">Membrane</keyword>
<dbReference type="Proteomes" id="UP000194432">
    <property type="component" value="Chromosome 1"/>
</dbReference>
<feature type="compositionally biased region" description="Low complexity" evidence="1">
    <location>
        <begin position="717"/>
        <end position="732"/>
    </location>
</feature>
<feature type="region of interest" description="Disordered" evidence="1">
    <location>
        <begin position="713"/>
        <end position="732"/>
    </location>
</feature>